<dbReference type="AlphaFoldDB" id="A0A543NJF2"/>
<evidence type="ECO:0000256" key="1">
    <source>
        <dbReference type="SAM" id="MobiDB-lite"/>
    </source>
</evidence>
<gene>
    <name evidence="2" type="ORF">FHX37_1822</name>
</gene>
<feature type="region of interest" description="Disordered" evidence="1">
    <location>
        <begin position="37"/>
        <end position="67"/>
    </location>
</feature>
<dbReference type="EMBL" id="VFQC01000001">
    <property type="protein sequence ID" value="TQN31900.1"/>
    <property type="molecule type" value="Genomic_DNA"/>
</dbReference>
<name>A0A543NJF2_9ACTN</name>
<feature type="region of interest" description="Disordered" evidence="1">
    <location>
        <begin position="265"/>
        <end position="302"/>
    </location>
</feature>
<organism evidence="2 3">
    <name type="scientific">Haloactinospora alba</name>
    <dbReference type="NCBI Taxonomy" id="405555"/>
    <lineage>
        <taxon>Bacteria</taxon>
        <taxon>Bacillati</taxon>
        <taxon>Actinomycetota</taxon>
        <taxon>Actinomycetes</taxon>
        <taxon>Streptosporangiales</taxon>
        <taxon>Nocardiopsidaceae</taxon>
        <taxon>Haloactinospora</taxon>
    </lineage>
</organism>
<dbReference type="Proteomes" id="UP000317422">
    <property type="component" value="Unassembled WGS sequence"/>
</dbReference>
<comment type="caution">
    <text evidence="2">The sequence shown here is derived from an EMBL/GenBank/DDBJ whole genome shotgun (WGS) entry which is preliminary data.</text>
</comment>
<proteinExistence type="predicted"/>
<evidence type="ECO:0000313" key="3">
    <source>
        <dbReference type="Proteomes" id="UP000317422"/>
    </source>
</evidence>
<reference evidence="2 3" key="1">
    <citation type="submission" date="2019-06" db="EMBL/GenBank/DDBJ databases">
        <title>Sequencing the genomes of 1000 actinobacteria strains.</title>
        <authorList>
            <person name="Klenk H.-P."/>
        </authorList>
    </citation>
    <scope>NUCLEOTIDE SEQUENCE [LARGE SCALE GENOMIC DNA]</scope>
    <source>
        <strain evidence="2 3">DSM 45015</strain>
    </source>
</reference>
<protein>
    <submittedName>
        <fullName evidence="2">Uncharacterized protein</fullName>
    </submittedName>
</protein>
<sequence>MACTVPSMVFALITGLGDGRCEPTPARVDPVGLAGAGRAAQHSVNSGRGLPVPRGRPRASIRESNTGESLRWPRLARTGGTPVMIGDQVDLGGRSASEASACFGPVRLVPGRAPLFHSSGTGLVGAHAARSDIRDAFFTAVGVDTQPVGGSLPSAVGAPAAVVSGGGLPGVVAFERGAPGDTGAGSEQDRVDDASVVGPPLAFGRIGGPERGEQGPLGTGGFMAARPRSPSLPGRALLHSHFQRTVPRAGSRRVRWCSSGTPCRTGPPAGCVCGPQPLGGGASGQRSGTSPGPRRRGSTRSR</sequence>
<accession>A0A543NJF2</accession>
<evidence type="ECO:0000313" key="2">
    <source>
        <dbReference type="EMBL" id="TQN31900.1"/>
    </source>
</evidence>
<keyword evidence="3" id="KW-1185">Reference proteome</keyword>
<feature type="compositionally biased region" description="Basic residues" evidence="1">
    <location>
        <begin position="293"/>
        <end position="302"/>
    </location>
</feature>